<dbReference type="InterPro" id="IPR011042">
    <property type="entry name" value="6-blade_b-propeller_TolB-like"/>
</dbReference>
<dbReference type="SUPFAM" id="SSF63825">
    <property type="entry name" value="YWTD domain"/>
    <property type="match status" value="1"/>
</dbReference>
<reference evidence="1 2" key="1">
    <citation type="submission" date="2024-11" db="EMBL/GenBank/DDBJ databases">
        <title>Adaptive evolution of stress response genes in parasites aligns with host niche diversity.</title>
        <authorList>
            <person name="Hahn C."/>
            <person name="Resl P."/>
        </authorList>
    </citation>
    <scope>NUCLEOTIDE SEQUENCE [LARGE SCALE GENOMIC DNA]</scope>
    <source>
        <strain evidence="1">EGGRZ-B1_66</strain>
        <tissue evidence="1">Body</tissue>
    </source>
</reference>
<protein>
    <submittedName>
        <fullName evidence="1">Uncharacterized protein</fullName>
    </submittedName>
</protein>
<organism evidence="1 2">
    <name type="scientific">Cichlidogyrus casuarinus</name>
    <dbReference type="NCBI Taxonomy" id="1844966"/>
    <lineage>
        <taxon>Eukaryota</taxon>
        <taxon>Metazoa</taxon>
        <taxon>Spiralia</taxon>
        <taxon>Lophotrochozoa</taxon>
        <taxon>Platyhelminthes</taxon>
        <taxon>Monogenea</taxon>
        <taxon>Monopisthocotylea</taxon>
        <taxon>Dactylogyridea</taxon>
        <taxon>Ancyrocephalidae</taxon>
        <taxon>Cichlidogyrus</taxon>
    </lineage>
</organism>
<dbReference type="AlphaFoldDB" id="A0ABD2QH64"/>
<keyword evidence="2" id="KW-1185">Reference proteome</keyword>
<sequence length="607" mass="67949">MPRSLQLDKITGMDFFLTDPKRSLLLVQHDGSISRFDPDDNDRRSRTVKRNQNPLQMLPVVDEYFTEMAEKLSPNSLLPFLGNSVASYRLGNTLHRQLFDSFFSPSKRVEALAWDSLYNRGSFVLLAPDPLILFHILDRPQLIKAPQNLLRLGFLGLDDGELYLSSGGPLVPYFDESDLEEIAAFGRSYNDTYLTQSVHVGQCGENGNSWSRQQEAPRRVFHKGFSSNLKKLHNGRARWSLAYDPINQIQFWSDSKTGLMVAEDYQKKISSVLVSMSKRRPLQVLVEPRSGQLLWLTASVTTASWTDFRIEMSPLNGAEPWALLVNSSTLGPEPHSLFYEPELATLYWIDGHQNTIRSLKLPQLNQAPVTVVQDLAPDAHGLVVLPEAHDLSNPSPDPFKTGGPWLVWIQGGLHLMHVPVDLSGSPLKPKPVPSLTVEGLEHLIPVRRNGYANLTWHPCHVKTGVPSSDLVRGKLANHDFACSHFCTVDSSKISIAGRFLASPGPLTGIGQFTLPVDAYKCLCPPGFVLSEPHARKCIRMDTQADTTSLPRMDKCDAPNRICRAGLTPRLFRPVPQKALMDQLIPAIVQEVIFVEYLPRLSVAFRWE</sequence>
<dbReference type="Proteomes" id="UP001626550">
    <property type="component" value="Unassembled WGS sequence"/>
</dbReference>
<proteinExistence type="predicted"/>
<evidence type="ECO:0000313" key="1">
    <source>
        <dbReference type="EMBL" id="KAL3318874.1"/>
    </source>
</evidence>
<dbReference type="EMBL" id="JBJKFK010000194">
    <property type="protein sequence ID" value="KAL3318874.1"/>
    <property type="molecule type" value="Genomic_DNA"/>
</dbReference>
<evidence type="ECO:0000313" key="2">
    <source>
        <dbReference type="Proteomes" id="UP001626550"/>
    </source>
</evidence>
<gene>
    <name evidence="1" type="ORF">Ciccas_002465</name>
</gene>
<comment type="caution">
    <text evidence="1">The sequence shown here is derived from an EMBL/GenBank/DDBJ whole genome shotgun (WGS) entry which is preliminary data.</text>
</comment>
<accession>A0ABD2QH64</accession>
<name>A0ABD2QH64_9PLAT</name>
<dbReference type="Gene3D" id="2.120.10.30">
    <property type="entry name" value="TolB, C-terminal domain"/>
    <property type="match status" value="1"/>
</dbReference>